<dbReference type="EMBL" id="FMDN01000003">
    <property type="protein sequence ID" value="SCG40878.1"/>
    <property type="molecule type" value="Genomic_DNA"/>
</dbReference>
<dbReference type="STRING" id="47864.GA0070560_10372"/>
<name>A0A1C5H4E4_9ACTN</name>
<accession>A0A1C5H4E4</accession>
<feature type="transmembrane region" description="Helical" evidence="2">
    <location>
        <begin position="64"/>
        <end position="85"/>
    </location>
</feature>
<organism evidence="3 4">
    <name type="scientific">Micromonospora halophytica</name>
    <dbReference type="NCBI Taxonomy" id="47864"/>
    <lineage>
        <taxon>Bacteria</taxon>
        <taxon>Bacillati</taxon>
        <taxon>Actinomycetota</taxon>
        <taxon>Actinomycetes</taxon>
        <taxon>Micromonosporales</taxon>
        <taxon>Micromonosporaceae</taxon>
        <taxon>Micromonospora</taxon>
    </lineage>
</organism>
<protein>
    <submittedName>
        <fullName evidence="3">Uncharacterized protein</fullName>
    </submittedName>
</protein>
<dbReference type="Proteomes" id="UP000199408">
    <property type="component" value="Unassembled WGS sequence"/>
</dbReference>
<dbReference type="SUPFAM" id="SSF69304">
    <property type="entry name" value="Tricorn protease N-terminal domain"/>
    <property type="match status" value="1"/>
</dbReference>
<dbReference type="AlphaFoldDB" id="A0A1C5H4E4"/>
<keyword evidence="2" id="KW-0472">Membrane</keyword>
<keyword evidence="2" id="KW-1133">Transmembrane helix</keyword>
<dbReference type="OrthoDB" id="3403802at2"/>
<evidence type="ECO:0000256" key="1">
    <source>
        <dbReference type="SAM" id="MobiDB-lite"/>
    </source>
</evidence>
<keyword evidence="2" id="KW-0812">Transmembrane</keyword>
<feature type="region of interest" description="Disordered" evidence="1">
    <location>
        <begin position="1"/>
        <end position="24"/>
    </location>
</feature>
<evidence type="ECO:0000313" key="3">
    <source>
        <dbReference type="EMBL" id="SCG40878.1"/>
    </source>
</evidence>
<sequence>MTSTPARADNQTGGPERSTAVTRDDLEGALRETLSRRVAAPPPLAVDPAGLAIRQARRIRRRRTLTGIGLAVVATSALTAGMAQLGDHPGRVTSPVVVLGGPTVAASWPVAPAPDSPPADGQAELVVGGALVTADGKRHDLGLGPVERAQRLPDRGGWLVVSAPTPGGRTLWVVPPGESPHVLLAGAEEIALTTDGRRVAWRDGDGLFVAGLVGRQLVAATGTPAAAGAVPVRFVGDRLLVRARDGGHLLWQPAPGPLPAGDRGVLDVYGVLPDGRLAARVPAADARRSCLALLDPVTLDPGRTGCGPALTDDGLGAVSADGRWLLVNGRTGSTGAALLVDLASPGLTVRTAGPVVSGAVAWTGSTVATYVDRGGALTRVRPDRTVAGERASSTLLSGVTAGDGPVVVTGGS</sequence>
<reference evidence="4" key="1">
    <citation type="submission" date="2016-06" db="EMBL/GenBank/DDBJ databases">
        <authorList>
            <person name="Varghese N."/>
        </authorList>
    </citation>
    <scope>NUCLEOTIDE SEQUENCE [LARGE SCALE GENOMIC DNA]</scope>
    <source>
        <strain evidence="4">DSM 43171</strain>
    </source>
</reference>
<gene>
    <name evidence="3" type="ORF">GA0070560_10372</name>
</gene>
<evidence type="ECO:0000313" key="4">
    <source>
        <dbReference type="Proteomes" id="UP000199408"/>
    </source>
</evidence>
<feature type="compositionally biased region" description="Polar residues" evidence="1">
    <location>
        <begin position="1"/>
        <end position="13"/>
    </location>
</feature>
<keyword evidence="4" id="KW-1185">Reference proteome</keyword>
<dbReference type="RefSeq" id="WP_091292131.1">
    <property type="nucleotide sequence ID" value="NZ_FMDN01000003.1"/>
</dbReference>
<evidence type="ECO:0000256" key="2">
    <source>
        <dbReference type="SAM" id="Phobius"/>
    </source>
</evidence>
<proteinExistence type="predicted"/>